<evidence type="ECO:0000256" key="5">
    <source>
        <dbReference type="ARBA" id="ARBA00038253"/>
    </source>
</evidence>
<comment type="subcellular location">
    <subcellularLocation>
        <location evidence="1">Cytoplasm</location>
    </subcellularLocation>
</comment>
<keyword evidence="4" id="KW-0802">TPR repeat</keyword>
<evidence type="ECO:0000256" key="4">
    <source>
        <dbReference type="ARBA" id="ARBA00022803"/>
    </source>
</evidence>
<dbReference type="PANTHER" id="PTHR46630:SF1">
    <property type="entry name" value="TETRATRICOPEPTIDE REPEAT PROTEIN 29"/>
    <property type="match status" value="1"/>
</dbReference>
<sequence>MSVARIQELFAEIDGMAYGPEERSRVDEAIALAIEIGDEELEYRARIRQTASANMLGDTETLLSSFAWCLAKHDEDPVRFPDEVGHQGAGLMWQFKWIATTLASSPIFGTDDISSALADMESHYRKAGIGQSGVLTSQFATAWRLGELERAEELRAQLVVTPRDHYSHCDACVRSDASGFLTEMGRDAEAIVLFDELIEGGYSCGDEPEAALSRALLPYLRAGRLDDARAAHFRSYNLARDNADNLSIIANHFIFCAVTGNEARGLSMLERHLSWFVHDQLNADGQFAGLLAAGVLLDAVTAAGFGEQTVRGAESRELQVLFGEHDGAWTAEELATAVWAAARRIGDQFDQRAGNDYRANRIQKAKELANERYPLKLSSETLGLVAPADATPTDAAGWLLRAQELTAIGWLPAAIPAARKAAELTTGKDRTTALGALIAGLVATGDLAAAQSALEERIPALREHGDDAQASLEELLGLALFGRGEEADFDALRVAVEVSGDLAPTQVADLELSLLGLTLRAEEPDVAAAHALAVRALGHAEEGDAVFARTNALRYLSDLSASMGEIEKSLEYVDAILAATENRGVAAHAHALRARIMGSTGQFEEGARSADAASECAHATDALGPLHDTTVLAGRLYDEAEMFADSGSRFRLAVRYAERLEIDTVGARYALGRALVRSGETSEAIDLLIALYEEETAAEAAPGSRGETLYWLGHGFVAAGEPASAVGTWETATELYLESGDTQSAARTLAENASLHSANGSPEEAATLLEAAATHARATPDNLNLLVRVLHQQGRAQADVGNAEGLTTLDEVLALATEHDADWLHADVTDSKARSLASLGRAKEAVALALTAADAYRAAGDPLSAANTERFVGGVLAEEGRHDEAVTVLQSVIEQAANHEQLRTLAAFELAESFDALGRTADAAAARAIAEGAS</sequence>
<dbReference type="SUPFAM" id="SSF48452">
    <property type="entry name" value="TPR-like"/>
    <property type="match status" value="2"/>
</dbReference>
<dbReference type="AlphaFoldDB" id="A0A2M9D6C2"/>
<dbReference type="OrthoDB" id="56388at2"/>
<keyword evidence="7" id="KW-1185">Reference proteome</keyword>
<organism evidence="6 7">
    <name type="scientific">Salinibacterium amurskyense</name>
    <dbReference type="NCBI Taxonomy" id="205941"/>
    <lineage>
        <taxon>Bacteria</taxon>
        <taxon>Bacillati</taxon>
        <taxon>Actinomycetota</taxon>
        <taxon>Actinomycetes</taxon>
        <taxon>Micrococcales</taxon>
        <taxon>Microbacteriaceae</taxon>
        <taxon>Salinibacterium</taxon>
    </lineage>
</organism>
<dbReference type="GO" id="GO:0005737">
    <property type="term" value="C:cytoplasm"/>
    <property type="evidence" value="ECO:0007669"/>
    <property type="project" value="UniProtKB-SubCell"/>
</dbReference>
<dbReference type="RefSeq" id="WP_100387961.1">
    <property type="nucleotide sequence ID" value="NZ_BMZU01000001.1"/>
</dbReference>
<name>A0A2M9D6C2_9MICO</name>
<evidence type="ECO:0008006" key="8">
    <source>
        <dbReference type="Google" id="ProtNLM"/>
    </source>
</evidence>
<protein>
    <recommendedName>
        <fullName evidence="8">Tetratricopeptide repeat protein</fullName>
    </recommendedName>
</protein>
<comment type="caution">
    <text evidence="6">The sequence shown here is derived from an EMBL/GenBank/DDBJ whole genome shotgun (WGS) entry which is preliminary data.</text>
</comment>
<evidence type="ECO:0000313" key="7">
    <source>
        <dbReference type="Proteomes" id="UP000231742"/>
    </source>
</evidence>
<evidence type="ECO:0000256" key="1">
    <source>
        <dbReference type="ARBA" id="ARBA00004496"/>
    </source>
</evidence>
<proteinExistence type="inferred from homology"/>
<evidence type="ECO:0000313" key="6">
    <source>
        <dbReference type="EMBL" id="PJJ81255.1"/>
    </source>
</evidence>
<evidence type="ECO:0000256" key="2">
    <source>
        <dbReference type="ARBA" id="ARBA00022490"/>
    </source>
</evidence>
<gene>
    <name evidence="6" type="ORF">CLV85_0426</name>
</gene>
<dbReference type="Proteomes" id="UP000231742">
    <property type="component" value="Unassembled WGS sequence"/>
</dbReference>
<dbReference type="PANTHER" id="PTHR46630">
    <property type="entry name" value="TETRATRICOPEPTIDE REPEAT PROTEIN 29"/>
    <property type="match status" value="1"/>
</dbReference>
<dbReference type="InterPro" id="IPR011990">
    <property type="entry name" value="TPR-like_helical_dom_sf"/>
</dbReference>
<evidence type="ECO:0000256" key="3">
    <source>
        <dbReference type="ARBA" id="ARBA00022737"/>
    </source>
</evidence>
<reference evidence="6 7" key="1">
    <citation type="submission" date="2017-11" db="EMBL/GenBank/DDBJ databases">
        <title>Genomic Encyclopedia of Archaeal and Bacterial Type Strains, Phase II (KMG-II): From Individual Species to Whole Genera.</title>
        <authorList>
            <person name="Goeker M."/>
        </authorList>
    </citation>
    <scope>NUCLEOTIDE SEQUENCE [LARGE SCALE GENOMIC DNA]</scope>
    <source>
        <strain evidence="6 7">DSM 16400</strain>
    </source>
</reference>
<dbReference type="EMBL" id="PGFH01000001">
    <property type="protein sequence ID" value="PJJ81255.1"/>
    <property type="molecule type" value="Genomic_DNA"/>
</dbReference>
<dbReference type="Gene3D" id="1.25.40.10">
    <property type="entry name" value="Tetratricopeptide repeat domain"/>
    <property type="match status" value="3"/>
</dbReference>
<keyword evidence="2" id="KW-0963">Cytoplasm</keyword>
<keyword evidence="3" id="KW-0677">Repeat</keyword>
<dbReference type="InterPro" id="IPR051476">
    <property type="entry name" value="Bac_ResReg_Asp_Phosphatase"/>
</dbReference>
<accession>A0A2M9D6C2</accession>
<comment type="similarity">
    <text evidence="5">Belongs to the Rap family.</text>
</comment>